<reference evidence="3 4" key="1">
    <citation type="submission" date="2019-05" db="EMBL/GenBank/DDBJ databases">
        <title>Another draft genome of Portunus trituberculatus and its Hox gene families provides insights of decapod evolution.</title>
        <authorList>
            <person name="Jeong J.-H."/>
            <person name="Song I."/>
            <person name="Kim S."/>
            <person name="Choi T."/>
            <person name="Kim D."/>
            <person name="Ryu S."/>
            <person name="Kim W."/>
        </authorList>
    </citation>
    <scope>NUCLEOTIDE SEQUENCE [LARGE SCALE GENOMIC DNA]</scope>
    <source>
        <tissue evidence="3">Muscle</tissue>
    </source>
</reference>
<organism evidence="3 4">
    <name type="scientific">Portunus trituberculatus</name>
    <name type="common">Swimming crab</name>
    <name type="synonym">Neptunus trituberculatus</name>
    <dbReference type="NCBI Taxonomy" id="210409"/>
    <lineage>
        <taxon>Eukaryota</taxon>
        <taxon>Metazoa</taxon>
        <taxon>Ecdysozoa</taxon>
        <taxon>Arthropoda</taxon>
        <taxon>Crustacea</taxon>
        <taxon>Multicrustacea</taxon>
        <taxon>Malacostraca</taxon>
        <taxon>Eumalacostraca</taxon>
        <taxon>Eucarida</taxon>
        <taxon>Decapoda</taxon>
        <taxon>Pleocyemata</taxon>
        <taxon>Brachyura</taxon>
        <taxon>Eubrachyura</taxon>
        <taxon>Portunoidea</taxon>
        <taxon>Portunidae</taxon>
        <taxon>Portuninae</taxon>
        <taxon>Portunus</taxon>
    </lineage>
</organism>
<feature type="signal peptide" evidence="2">
    <location>
        <begin position="1"/>
        <end position="22"/>
    </location>
</feature>
<feature type="chain" id="PRO_5022911244" evidence="2">
    <location>
        <begin position="23"/>
        <end position="162"/>
    </location>
</feature>
<feature type="compositionally biased region" description="Polar residues" evidence="1">
    <location>
        <begin position="101"/>
        <end position="112"/>
    </location>
</feature>
<proteinExistence type="predicted"/>
<feature type="compositionally biased region" description="Basic residues" evidence="1">
    <location>
        <begin position="143"/>
        <end position="162"/>
    </location>
</feature>
<feature type="compositionally biased region" description="Basic and acidic residues" evidence="1">
    <location>
        <begin position="84"/>
        <end position="97"/>
    </location>
</feature>
<feature type="region of interest" description="Disordered" evidence="1">
    <location>
        <begin position="71"/>
        <end position="162"/>
    </location>
</feature>
<dbReference type="Proteomes" id="UP000324222">
    <property type="component" value="Unassembled WGS sequence"/>
</dbReference>
<name>A0A5B7K7Y5_PORTR</name>
<sequence length="162" mass="17800">MLRFLFLGILALKLGEQGRVNAFQGPVEIASAGRTSHVDEDAVMNVVARKVDTIGMPVDCHDGHCTDPNLKGHTSNLETGHSSSAEKKTTRNLEKPARSLTGFSSVKPSSGLSPIPPSTLGQSPAIKKKALKIQNPPVNLRQTSKKLKRKRRCRPRHRRHRN</sequence>
<keyword evidence="4" id="KW-1185">Reference proteome</keyword>
<dbReference type="EMBL" id="VSRR010126098">
    <property type="protein sequence ID" value="MPD01189.1"/>
    <property type="molecule type" value="Genomic_DNA"/>
</dbReference>
<gene>
    <name evidence="3" type="ORF">E2C01_096707</name>
</gene>
<keyword evidence="2" id="KW-0732">Signal</keyword>
<evidence type="ECO:0000313" key="4">
    <source>
        <dbReference type="Proteomes" id="UP000324222"/>
    </source>
</evidence>
<evidence type="ECO:0000313" key="3">
    <source>
        <dbReference type="EMBL" id="MPD01189.1"/>
    </source>
</evidence>
<dbReference type="AlphaFoldDB" id="A0A5B7K7Y5"/>
<feature type="compositionally biased region" description="Polar residues" evidence="1">
    <location>
        <begin position="72"/>
        <end position="83"/>
    </location>
</feature>
<evidence type="ECO:0000256" key="2">
    <source>
        <dbReference type="SAM" id="SignalP"/>
    </source>
</evidence>
<protein>
    <submittedName>
        <fullName evidence="3">Uncharacterized protein</fullName>
    </submittedName>
</protein>
<accession>A0A5B7K7Y5</accession>
<evidence type="ECO:0000256" key="1">
    <source>
        <dbReference type="SAM" id="MobiDB-lite"/>
    </source>
</evidence>
<comment type="caution">
    <text evidence="3">The sequence shown here is derived from an EMBL/GenBank/DDBJ whole genome shotgun (WGS) entry which is preliminary data.</text>
</comment>